<protein>
    <submittedName>
        <fullName evidence="2">Diacylglycerol kinase</fullName>
    </submittedName>
</protein>
<keyword evidence="2" id="KW-0808">Transferase</keyword>
<dbReference type="InterPro" id="IPR024072">
    <property type="entry name" value="DHFR-like_dom_sf"/>
</dbReference>
<dbReference type="RefSeq" id="WP_338393300.1">
    <property type="nucleotide sequence ID" value="NZ_AP025314.1"/>
</dbReference>
<feature type="domain" description="Bacterial bifunctional deaminase-reductase C-terminal" evidence="1">
    <location>
        <begin position="8"/>
        <end position="167"/>
    </location>
</feature>
<name>A0AAU9D761_9BACT</name>
<dbReference type="InterPro" id="IPR002734">
    <property type="entry name" value="RibDG_C"/>
</dbReference>
<dbReference type="Gene3D" id="3.40.430.10">
    <property type="entry name" value="Dihydrofolate Reductase, subunit A"/>
    <property type="match status" value="1"/>
</dbReference>
<dbReference type="EMBL" id="AP025314">
    <property type="protein sequence ID" value="BDD08010.1"/>
    <property type="molecule type" value="Genomic_DNA"/>
</dbReference>
<keyword evidence="2" id="KW-0418">Kinase</keyword>
<organism evidence="2 3">
    <name type="scientific">Fulvitalea axinellae</name>
    <dbReference type="NCBI Taxonomy" id="1182444"/>
    <lineage>
        <taxon>Bacteria</taxon>
        <taxon>Pseudomonadati</taxon>
        <taxon>Bacteroidota</taxon>
        <taxon>Cytophagia</taxon>
        <taxon>Cytophagales</taxon>
        <taxon>Persicobacteraceae</taxon>
        <taxon>Fulvitalea</taxon>
    </lineage>
</organism>
<gene>
    <name evidence="2" type="ORF">FUAX_04420</name>
</gene>
<proteinExistence type="predicted"/>
<dbReference type="KEGG" id="fax:FUAX_04420"/>
<dbReference type="PANTHER" id="PTHR38011">
    <property type="entry name" value="DIHYDROFOLATE REDUCTASE FAMILY PROTEIN (AFU_ORTHOLOGUE AFUA_8G06820)"/>
    <property type="match status" value="1"/>
</dbReference>
<sequence length="179" mass="20086">MAYNNKVFIATSLDGYIADKNGNIDWLNDIPNPDNEDMGYNAFIENIDALVMGRATFEKVLSFGIEWPYGVPVFVASHTMTEVPEGYESKVELVAGSPSSILETIREKGHKNLYIDGGKLIQAFLNEDLIDEICISTIPILLGGGFPLFGQLKEPLKFELIKTDTYLSQLTQSKYRRKR</sequence>
<dbReference type="Pfam" id="PF01872">
    <property type="entry name" value="RibD_C"/>
    <property type="match status" value="1"/>
</dbReference>
<reference evidence="2 3" key="1">
    <citation type="submission" date="2021-12" db="EMBL/GenBank/DDBJ databases">
        <title>Genome sequencing of bacteria with rrn-lacking chromosome and rrn-plasmid.</title>
        <authorList>
            <person name="Anda M."/>
            <person name="Iwasaki W."/>
        </authorList>
    </citation>
    <scope>NUCLEOTIDE SEQUENCE [LARGE SCALE GENOMIC DNA]</scope>
    <source>
        <strain evidence="2 3">DSM 100852</strain>
    </source>
</reference>
<dbReference type="AlphaFoldDB" id="A0AAU9D761"/>
<evidence type="ECO:0000259" key="1">
    <source>
        <dbReference type="Pfam" id="PF01872"/>
    </source>
</evidence>
<evidence type="ECO:0000313" key="3">
    <source>
        <dbReference type="Proteomes" id="UP001348817"/>
    </source>
</evidence>
<dbReference type="InterPro" id="IPR050765">
    <property type="entry name" value="Riboflavin_Biosynth_HTPR"/>
</dbReference>
<dbReference type="SUPFAM" id="SSF53597">
    <property type="entry name" value="Dihydrofolate reductase-like"/>
    <property type="match status" value="1"/>
</dbReference>
<evidence type="ECO:0000313" key="2">
    <source>
        <dbReference type="EMBL" id="BDD08010.1"/>
    </source>
</evidence>
<dbReference type="Proteomes" id="UP001348817">
    <property type="component" value="Chromosome"/>
</dbReference>
<accession>A0AAU9D761</accession>
<keyword evidence="3" id="KW-1185">Reference proteome</keyword>
<dbReference type="GO" id="GO:0008703">
    <property type="term" value="F:5-amino-6-(5-phosphoribosylamino)uracil reductase activity"/>
    <property type="evidence" value="ECO:0007669"/>
    <property type="project" value="InterPro"/>
</dbReference>
<dbReference type="PANTHER" id="PTHR38011:SF11">
    <property type="entry name" value="2,5-DIAMINO-6-RIBOSYLAMINO-4(3H)-PYRIMIDINONE 5'-PHOSPHATE REDUCTASE"/>
    <property type="match status" value="1"/>
</dbReference>
<dbReference type="GO" id="GO:0009231">
    <property type="term" value="P:riboflavin biosynthetic process"/>
    <property type="evidence" value="ECO:0007669"/>
    <property type="project" value="InterPro"/>
</dbReference>
<dbReference type="GO" id="GO:0016301">
    <property type="term" value="F:kinase activity"/>
    <property type="evidence" value="ECO:0007669"/>
    <property type="project" value="UniProtKB-KW"/>
</dbReference>